<feature type="compositionally biased region" description="Acidic residues" evidence="8">
    <location>
        <begin position="1204"/>
        <end position="1231"/>
    </location>
</feature>
<comment type="caution">
    <text evidence="13">The sequence shown here is derived from an EMBL/GenBank/DDBJ whole genome shotgun (WGS) entry which is preliminary data.</text>
</comment>
<feature type="compositionally biased region" description="Low complexity" evidence="8">
    <location>
        <begin position="665"/>
        <end position="677"/>
    </location>
</feature>
<feature type="coiled-coil region" evidence="7">
    <location>
        <begin position="1116"/>
        <end position="1143"/>
    </location>
</feature>
<dbReference type="InterPro" id="IPR013535">
    <property type="entry name" value="PUL_dom"/>
</dbReference>
<dbReference type="PANTHER" id="PTHR47117">
    <property type="entry name" value="STAR-RELATED LIPID TRANSFER PROTEIN 9"/>
    <property type="match status" value="1"/>
</dbReference>
<dbReference type="Proteomes" id="UP001396898">
    <property type="component" value="Unassembled WGS sequence"/>
</dbReference>
<dbReference type="Pfam" id="PF08324">
    <property type="entry name" value="PUL"/>
    <property type="match status" value="1"/>
</dbReference>
<dbReference type="Pfam" id="PF05903">
    <property type="entry name" value="Peptidase_C97"/>
    <property type="match status" value="1"/>
</dbReference>
<evidence type="ECO:0000259" key="9">
    <source>
        <dbReference type="PROSITE" id="PS50067"/>
    </source>
</evidence>
<dbReference type="InterPro" id="IPR036961">
    <property type="entry name" value="Kinesin_motor_dom_sf"/>
</dbReference>
<dbReference type="PROSITE" id="PS50067">
    <property type="entry name" value="KINESIN_MOTOR_2"/>
    <property type="match status" value="1"/>
</dbReference>
<dbReference type="InterPro" id="IPR017937">
    <property type="entry name" value="Thioredoxin_CS"/>
</dbReference>
<dbReference type="InterPro" id="IPR027417">
    <property type="entry name" value="P-loop_NTPase"/>
</dbReference>
<evidence type="ECO:0000313" key="14">
    <source>
        <dbReference type="Proteomes" id="UP001396898"/>
    </source>
</evidence>
<dbReference type="InterPro" id="IPR036249">
    <property type="entry name" value="Thioredoxin-like_sf"/>
</dbReference>
<dbReference type="InterPro" id="IPR019821">
    <property type="entry name" value="Kinesin_motor_CS"/>
</dbReference>
<dbReference type="Gene3D" id="3.40.30.10">
    <property type="entry name" value="Glutaredoxin"/>
    <property type="match status" value="1"/>
</dbReference>
<keyword evidence="3 6" id="KW-0547">Nucleotide-binding</keyword>
<dbReference type="SMART" id="SM00129">
    <property type="entry name" value="KISc"/>
    <property type="match status" value="1"/>
</dbReference>
<dbReference type="Gene3D" id="3.90.1720.30">
    <property type="entry name" value="PPPDE domains"/>
    <property type="match status" value="1"/>
</dbReference>
<feature type="region of interest" description="Disordered" evidence="8">
    <location>
        <begin position="661"/>
        <end position="700"/>
    </location>
</feature>
<dbReference type="Gene3D" id="3.40.850.10">
    <property type="entry name" value="Kinesin motor domain"/>
    <property type="match status" value="1"/>
</dbReference>
<evidence type="ECO:0000259" key="10">
    <source>
        <dbReference type="PROSITE" id="PS51352"/>
    </source>
</evidence>
<feature type="binding site" evidence="6">
    <location>
        <begin position="822"/>
        <end position="829"/>
    </location>
    <ligand>
        <name>ATP</name>
        <dbReference type="ChEBI" id="CHEBI:30616"/>
    </ligand>
</feature>
<evidence type="ECO:0000259" key="11">
    <source>
        <dbReference type="PROSITE" id="PS51396"/>
    </source>
</evidence>
<dbReference type="PROSITE" id="PS51858">
    <property type="entry name" value="PPPDE"/>
    <property type="match status" value="1"/>
</dbReference>
<dbReference type="InterPro" id="IPR001752">
    <property type="entry name" value="Kinesin_motor_dom"/>
</dbReference>
<evidence type="ECO:0000256" key="5">
    <source>
        <dbReference type="ARBA" id="ARBA00022840"/>
    </source>
</evidence>
<keyword evidence="7" id="KW-0175">Coiled coil</keyword>
<sequence length="1281" mass="142451">MDVHLLVYDLSNGLARQMSMALLGFQLDAVYHTSIELDGTEWVYDGGINTIRPGTSHLGQALQRIHLGKTQLPMEVIIEYVDSLRDIFTAQAYDLFKHNCNNFSNDFATFLVGKGIPEHISNMPQAVLESPFGKMMLPQLEQMVNAKKAQQGGLLGIQTDPRAGPSGTATSAPRPVVETNGGHHVGHATGTVRDVSTARQLDALLENAKKTCAIIFFTSATCPPCKTLYPIYDQLAAEHGDKATLIKVDTSLAFDIGQQYNISATPTFISFLRGEQQERWMGADASRLRGTLGLLVQMAAPSHPHQMLNLQRFANPEVHPVLYEKVPPLEKLMTKMNSDDPAVLGLKLFIEARKAEGPAQATVPDLHGFANYLDNALKELPVEVMFAVVDLFRTALVDQRVSGFFSEESGYKSIISILDYVNNQAACPYALRLVTLQMTCNLFSSPLFVDQILTQATLRNPITQLVSTSFLDEKHTPVRVAAASLLFNLASTNSLRRRQTLEDVLPEADQVELAASMLEAISQEEESAEALHGMLLALGYLGYCMPLEGELIDLLRTMDAQGTVSSKADKFPKEKDLITEVGSELLGNGLKRKLDQLDVAGLPSQPTFLGGGGHKSLQMYGAFLNLRFRDTIDDICDSLSELLRDSGMLHAVASQTIHRNTDNNSSLSISSSASTSSNMAPHHRHSMLAVPQSSASTPSLRSRDGFLPPHMKMVDGGGNVKVVVRVRAFLPREIEKEKDCLISMDPITQMTTLHVPCDEDPGNTHAKSRKIEEKSFTFDNSFWSHDRKDRHYAEQEDVYNCLGEEFLDHNFEGYHTCIFAYGQTGSGKSYTMMGTPDQPGLIPRTCEDLFQRIEAAQQETPNISYHVRASYFEVYNEHVRDLLVPVRPNQPPYYLKIRESPTEGPYVKDLTDVPVRNIGEILRYMKMGDGSRTTASTKMNDTSSRSHAVFTIMLKQIHHDMETDETTERSSRIRLVDLAGSERAKSTEATGARLREGSNINKSLTTLGRVIAALADPKQGRSSGKRSKDIVPYRDSILTWLLKDSLGGNSKTAMIACIAPSDYDETLSTLRYADQAKRIRTRAIVNQDHISTAERDAQIAAMAEEIRVLQLSVADTRRREKDHKDSEERLEEYQNRVVAMQRLMEERSMVSEGKIRSLQTENEALRLHLKLALESLKNPIPEVVVNEKQAEGGEAGKENADANGGEEEADDKNDDDSLVDEAYYDDEDDGYSSEVQEDKANDMQDYMQELLQDLSLFRRKIGDDKGRFLDEKSRNPLGVRA</sequence>
<dbReference type="PRINTS" id="PR00380">
    <property type="entry name" value="KINESINHEAVY"/>
</dbReference>
<evidence type="ECO:0000256" key="8">
    <source>
        <dbReference type="SAM" id="MobiDB-lite"/>
    </source>
</evidence>
<accession>A0ABR1R847</accession>
<feature type="region of interest" description="Disordered" evidence="8">
    <location>
        <begin position="1187"/>
        <end position="1242"/>
    </location>
</feature>
<dbReference type="PROSITE" id="PS51396">
    <property type="entry name" value="PUL"/>
    <property type="match status" value="1"/>
</dbReference>
<dbReference type="Gene3D" id="1.25.10.10">
    <property type="entry name" value="Leucine-rich Repeat Variant"/>
    <property type="match status" value="1"/>
</dbReference>
<dbReference type="CDD" id="cd01365">
    <property type="entry name" value="KISc_KIF1A_KIF1B"/>
    <property type="match status" value="1"/>
</dbReference>
<dbReference type="SMART" id="SM01179">
    <property type="entry name" value="DUF862"/>
    <property type="match status" value="1"/>
</dbReference>
<dbReference type="InterPro" id="IPR013766">
    <property type="entry name" value="Thioredoxin_domain"/>
</dbReference>
<organism evidence="13 14">
    <name type="scientific">Apiospora marii</name>
    <dbReference type="NCBI Taxonomy" id="335849"/>
    <lineage>
        <taxon>Eukaryota</taxon>
        <taxon>Fungi</taxon>
        <taxon>Dikarya</taxon>
        <taxon>Ascomycota</taxon>
        <taxon>Pezizomycotina</taxon>
        <taxon>Sordariomycetes</taxon>
        <taxon>Xylariomycetidae</taxon>
        <taxon>Amphisphaeriales</taxon>
        <taxon>Apiosporaceae</taxon>
        <taxon>Apiospora</taxon>
    </lineage>
</organism>
<dbReference type="PROSITE" id="PS51352">
    <property type="entry name" value="THIOREDOXIN_2"/>
    <property type="match status" value="1"/>
</dbReference>
<feature type="domain" description="Thioredoxin" evidence="10">
    <location>
        <begin position="166"/>
        <end position="319"/>
    </location>
</feature>
<reference evidence="13 14" key="1">
    <citation type="submission" date="2023-01" db="EMBL/GenBank/DDBJ databases">
        <title>Analysis of 21 Apiospora genomes using comparative genomics revels a genus with tremendous synthesis potential of carbohydrate active enzymes and secondary metabolites.</title>
        <authorList>
            <person name="Sorensen T."/>
        </authorList>
    </citation>
    <scope>NUCLEOTIDE SEQUENCE [LARGE SCALE GENOMIC DNA]</scope>
    <source>
        <strain evidence="13 14">CBS 20057</strain>
    </source>
</reference>
<feature type="compositionally biased region" description="Polar residues" evidence="8">
    <location>
        <begin position="691"/>
        <end position="700"/>
    </location>
</feature>
<feature type="domain" description="PUL" evidence="11">
    <location>
        <begin position="298"/>
        <end position="588"/>
    </location>
</feature>
<evidence type="ECO:0000259" key="12">
    <source>
        <dbReference type="PROSITE" id="PS51858"/>
    </source>
</evidence>
<dbReference type="Pfam" id="PF00085">
    <property type="entry name" value="Thioredoxin"/>
    <property type="match status" value="1"/>
</dbReference>
<evidence type="ECO:0000256" key="4">
    <source>
        <dbReference type="ARBA" id="ARBA00022801"/>
    </source>
</evidence>
<evidence type="ECO:0000256" key="6">
    <source>
        <dbReference type="PROSITE-ProRule" id="PRU00283"/>
    </source>
</evidence>
<evidence type="ECO:0000256" key="1">
    <source>
        <dbReference type="ARBA" id="ARBA00008140"/>
    </source>
</evidence>
<dbReference type="SUPFAM" id="SSF52540">
    <property type="entry name" value="P-loop containing nucleoside triphosphate hydrolases"/>
    <property type="match status" value="1"/>
</dbReference>
<keyword evidence="14" id="KW-1185">Reference proteome</keyword>
<evidence type="ECO:0000313" key="13">
    <source>
        <dbReference type="EMBL" id="KAK8001959.1"/>
    </source>
</evidence>
<keyword evidence="6" id="KW-0505">Motor protein</keyword>
<dbReference type="PROSITE" id="PS00194">
    <property type="entry name" value="THIOREDOXIN_1"/>
    <property type="match status" value="1"/>
</dbReference>
<gene>
    <name evidence="13" type="ORF">PG991_014181</name>
</gene>
<feature type="compositionally biased region" description="Basic and acidic residues" evidence="8">
    <location>
        <begin position="1188"/>
        <end position="1200"/>
    </location>
</feature>
<protein>
    <submittedName>
        <fullName evidence="13">Kinesin motor domain-containing protein</fullName>
    </submittedName>
</protein>
<feature type="domain" description="Kinesin motor" evidence="9">
    <location>
        <begin position="719"/>
        <end position="1079"/>
    </location>
</feature>
<comment type="similarity">
    <text evidence="1">Belongs to the DeSI family.</text>
</comment>
<dbReference type="SUPFAM" id="SSF52833">
    <property type="entry name" value="Thioredoxin-like"/>
    <property type="match status" value="1"/>
</dbReference>
<dbReference type="Pfam" id="PF00225">
    <property type="entry name" value="Kinesin"/>
    <property type="match status" value="1"/>
</dbReference>
<evidence type="ECO:0000256" key="2">
    <source>
        <dbReference type="ARBA" id="ARBA00022670"/>
    </source>
</evidence>
<comment type="similarity">
    <text evidence="6">Belongs to the TRAFAC class myosin-kinesin ATPase superfamily. Kinesin family.</text>
</comment>
<keyword evidence="5 6" id="KW-0067">ATP-binding</keyword>
<dbReference type="InterPro" id="IPR042266">
    <property type="entry name" value="PPPDE_sf"/>
</dbReference>
<dbReference type="InterPro" id="IPR008580">
    <property type="entry name" value="PPPDE_dom"/>
</dbReference>
<evidence type="ECO:0000256" key="7">
    <source>
        <dbReference type="SAM" id="Coils"/>
    </source>
</evidence>
<dbReference type="InterPro" id="IPR011989">
    <property type="entry name" value="ARM-like"/>
</dbReference>
<keyword evidence="4" id="KW-0378">Hydrolase</keyword>
<dbReference type="PROSITE" id="PS00411">
    <property type="entry name" value="KINESIN_MOTOR_1"/>
    <property type="match status" value="1"/>
</dbReference>
<feature type="domain" description="PPPDE" evidence="12">
    <location>
        <begin position="1"/>
        <end position="141"/>
    </location>
</feature>
<name>A0ABR1R847_9PEZI</name>
<proteinExistence type="inferred from homology"/>
<dbReference type="CDD" id="cd02947">
    <property type="entry name" value="TRX_family"/>
    <property type="match status" value="1"/>
</dbReference>
<evidence type="ECO:0000256" key="3">
    <source>
        <dbReference type="ARBA" id="ARBA00022741"/>
    </source>
</evidence>
<keyword evidence="2" id="KW-0645">Protease</keyword>
<dbReference type="EMBL" id="JAQQWI010000018">
    <property type="protein sequence ID" value="KAK8001959.1"/>
    <property type="molecule type" value="Genomic_DNA"/>
</dbReference>